<gene>
    <name evidence="2" type="ORF">Pan44_25740</name>
</gene>
<evidence type="ECO:0000256" key="1">
    <source>
        <dbReference type="SAM" id="MobiDB-lite"/>
    </source>
</evidence>
<reference evidence="2 3" key="1">
    <citation type="submission" date="2019-02" db="EMBL/GenBank/DDBJ databases">
        <title>Deep-cultivation of Planctomycetes and their phenomic and genomic characterization uncovers novel biology.</title>
        <authorList>
            <person name="Wiegand S."/>
            <person name="Jogler M."/>
            <person name="Boedeker C."/>
            <person name="Pinto D."/>
            <person name="Vollmers J."/>
            <person name="Rivas-Marin E."/>
            <person name="Kohn T."/>
            <person name="Peeters S.H."/>
            <person name="Heuer A."/>
            <person name="Rast P."/>
            <person name="Oberbeckmann S."/>
            <person name="Bunk B."/>
            <person name="Jeske O."/>
            <person name="Meyerdierks A."/>
            <person name="Storesund J.E."/>
            <person name="Kallscheuer N."/>
            <person name="Luecker S."/>
            <person name="Lage O.M."/>
            <person name="Pohl T."/>
            <person name="Merkel B.J."/>
            <person name="Hornburger P."/>
            <person name="Mueller R.-W."/>
            <person name="Bruemmer F."/>
            <person name="Labrenz M."/>
            <person name="Spormann A.M."/>
            <person name="Op den Camp H."/>
            <person name="Overmann J."/>
            <person name="Amann R."/>
            <person name="Jetten M.S.M."/>
            <person name="Mascher T."/>
            <person name="Medema M.H."/>
            <person name="Devos D.P."/>
            <person name="Kaster A.-K."/>
            <person name="Ovreas L."/>
            <person name="Rohde M."/>
            <person name="Galperin M.Y."/>
            <person name="Jogler C."/>
        </authorList>
    </citation>
    <scope>NUCLEOTIDE SEQUENCE [LARGE SCALE GENOMIC DNA]</scope>
    <source>
        <strain evidence="2 3">Pan44</strain>
    </source>
</reference>
<name>A0A517SEJ2_9PLAN</name>
<protein>
    <submittedName>
        <fullName evidence="2">Uncharacterized protein</fullName>
    </submittedName>
</protein>
<keyword evidence="3" id="KW-1185">Reference proteome</keyword>
<dbReference type="AlphaFoldDB" id="A0A517SEJ2"/>
<feature type="region of interest" description="Disordered" evidence="1">
    <location>
        <begin position="86"/>
        <end position="106"/>
    </location>
</feature>
<dbReference type="EMBL" id="CP036271">
    <property type="protein sequence ID" value="QDT54541.1"/>
    <property type="molecule type" value="Genomic_DNA"/>
</dbReference>
<evidence type="ECO:0000313" key="3">
    <source>
        <dbReference type="Proteomes" id="UP000315700"/>
    </source>
</evidence>
<evidence type="ECO:0000313" key="2">
    <source>
        <dbReference type="EMBL" id="QDT54541.1"/>
    </source>
</evidence>
<dbReference type="RefSeq" id="WP_145030390.1">
    <property type="nucleotide sequence ID" value="NZ_CP036271.1"/>
</dbReference>
<organism evidence="2 3">
    <name type="scientific">Caulifigura coniformis</name>
    <dbReference type="NCBI Taxonomy" id="2527983"/>
    <lineage>
        <taxon>Bacteria</taxon>
        <taxon>Pseudomonadati</taxon>
        <taxon>Planctomycetota</taxon>
        <taxon>Planctomycetia</taxon>
        <taxon>Planctomycetales</taxon>
        <taxon>Planctomycetaceae</taxon>
        <taxon>Caulifigura</taxon>
    </lineage>
</organism>
<dbReference type="OrthoDB" id="242701at2"/>
<dbReference type="Proteomes" id="UP000315700">
    <property type="component" value="Chromosome"/>
</dbReference>
<proteinExistence type="predicted"/>
<accession>A0A517SEJ2</accession>
<dbReference type="InParanoid" id="A0A517SEJ2"/>
<dbReference type="KEGG" id="ccos:Pan44_25740"/>
<sequence length="344" mass="38770">MLSPSFLRCAVATGVAHVVLIVGPINMGYAQFPPGTGKLVNTDDIEDENWSYNYQFPKSSKEEDEQIRYPLGQSNNRMWIESPKRGAPDVVKRVPTPPGGLPGSKGALYLRSRDTGIPNAPGYKQAQDDFILSAKPVSIQYSPSYTVRVYLPEWSEWEQRNGVSFGIRAGLQGPMEKEKEVKSVRGFLFGKKAEKRKERVTEMEPYYPGFFLSYVPKNDPKNTIKKDCAIILIRANEMGHEITGPTITKSGWWTFGMSVTPDGRCHYYARQGVGNLTEKDFITSTLPYNIRGTMFNTVFFNVCSSDNGQTWSTPWIIDDPQVFYIPNGQQTQQFASQAADKLEW</sequence>